<evidence type="ECO:0008006" key="4">
    <source>
        <dbReference type="Google" id="ProtNLM"/>
    </source>
</evidence>
<proteinExistence type="predicted"/>
<reference evidence="2 3" key="1">
    <citation type="journal article" date="2017" name="Int. J. Syst. Evol. Microbiol.">
        <title>Brenneria populi subsp. brevivirga subsp. nov. isolated from symptomatic bark of Populus x euramericana canker, and description of Brenneria populi subsp. populi subsp. nov.</title>
        <authorList>
            <person name="Zheng M.H."/>
            <person name="Piao C.G."/>
            <person name="Xue H."/>
            <person name="Guo M.W."/>
            <person name="Li Y."/>
        </authorList>
    </citation>
    <scope>NUCLEOTIDE SEQUENCE [LARGE SCALE GENOMIC DNA]</scope>
    <source>
        <strain evidence="2 3">D9-5</strain>
    </source>
</reference>
<evidence type="ECO:0000313" key="2">
    <source>
        <dbReference type="EMBL" id="MEC5343834.1"/>
    </source>
</evidence>
<dbReference type="Proteomes" id="UP001309705">
    <property type="component" value="Unassembled WGS sequence"/>
</dbReference>
<organism evidence="2 3">
    <name type="scientific">Brenneria populi</name>
    <dbReference type="NCBI Taxonomy" id="1505588"/>
    <lineage>
        <taxon>Bacteria</taxon>
        <taxon>Pseudomonadati</taxon>
        <taxon>Pseudomonadota</taxon>
        <taxon>Gammaproteobacteria</taxon>
        <taxon>Enterobacterales</taxon>
        <taxon>Pectobacteriaceae</taxon>
        <taxon>Brenneria</taxon>
    </lineage>
</organism>
<evidence type="ECO:0000256" key="1">
    <source>
        <dbReference type="SAM" id="Phobius"/>
    </source>
</evidence>
<sequence length="190" mass="21297">MPTQQRTGAPVINLILNWPGWGSKPLWALTAAQVILVGVFSLLGTALLPAAEQRRTAQVEQMIAERRAAIRHMQQQLDAMPPFAALKMQLAEREKEKTLSHEDMPLAAAPLSRSGALLLSWRPSPRQNSHSAWLVTFRADYQGALQVLRNYIALPYVLRIEGLAMRSAEEGLHIEMSLMKPTAERRQEIE</sequence>
<dbReference type="EMBL" id="JAYWTM010000014">
    <property type="protein sequence ID" value="MEC5343834.1"/>
    <property type="molecule type" value="Genomic_DNA"/>
</dbReference>
<evidence type="ECO:0000313" key="3">
    <source>
        <dbReference type="Proteomes" id="UP001309705"/>
    </source>
</evidence>
<dbReference type="RefSeq" id="WP_327618742.1">
    <property type="nucleotide sequence ID" value="NZ_JAYWTM010000014.1"/>
</dbReference>
<protein>
    <recommendedName>
        <fullName evidence="4">Pilus assembly protein PilO</fullName>
    </recommendedName>
</protein>
<comment type="caution">
    <text evidence="2">The sequence shown here is derived from an EMBL/GenBank/DDBJ whole genome shotgun (WGS) entry which is preliminary data.</text>
</comment>
<name>A0ABU6JU53_9GAMM</name>
<feature type="transmembrane region" description="Helical" evidence="1">
    <location>
        <begin position="26"/>
        <end position="48"/>
    </location>
</feature>
<keyword evidence="3" id="KW-1185">Reference proteome</keyword>
<keyword evidence="1" id="KW-0812">Transmembrane</keyword>
<keyword evidence="1" id="KW-1133">Transmembrane helix</keyword>
<gene>
    <name evidence="2" type="ORF">VSX58_14670</name>
</gene>
<keyword evidence="1" id="KW-0472">Membrane</keyword>
<accession>A0ABU6JU53</accession>